<dbReference type="InterPro" id="IPR013378">
    <property type="entry name" value="InlB-like_B-rpt"/>
</dbReference>
<dbReference type="AlphaFoldDB" id="A0A5R8Q7G6"/>
<feature type="domain" description="Gram-positive cocci surface proteins LPxTG" evidence="9">
    <location>
        <begin position="619"/>
        <end position="651"/>
    </location>
</feature>
<dbReference type="RefSeq" id="WP_138192706.1">
    <property type="nucleotide sequence ID" value="NZ_VBWP01000019.1"/>
</dbReference>
<keyword evidence="3" id="KW-0964">Secreted</keyword>
<dbReference type="InterPro" id="IPR026906">
    <property type="entry name" value="LRR_5"/>
</dbReference>
<keyword evidence="2" id="KW-0134">Cell wall</keyword>
<dbReference type="GO" id="GO:0030313">
    <property type="term" value="C:cell envelope"/>
    <property type="evidence" value="ECO:0007669"/>
    <property type="project" value="UniProtKB-SubCell"/>
</dbReference>
<dbReference type="Proteomes" id="UP000306912">
    <property type="component" value="Unassembled WGS sequence"/>
</dbReference>
<keyword evidence="11" id="KW-1185">Reference proteome</keyword>
<dbReference type="InterPro" id="IPR042229">
    <property type="entry name" value="Listeria/Bacterioides_rpt_sf"/>
</dbReference>
<feature type="transmembrane region" description="Helical" evidence="7">
    <location>
        <begin position="628"/>
        <end position="646"/>
    </location>
</feature>
<evidence type="ECO:0000256" key="1">
    <source>
        <dbReference type="ARBA" id="ARBA00004196"/>
    </source>
</evidence>
<dbReference type="NCBIfam" id="TIGR01167">
    <property type="entry name" value="LPXTG_anchor"/>
    <property type="match status" value="1"/>
</dbReference>
<evidence type="ECO:0000313" key="11">
    <source>
        <dbReference type="Proteomes" id="UP000306912"/>
    </source>
</evidence>
<dbReference type="Gene3D" id="2.60.40.4270">
    <property type="entry name" value="Listeria-Bacteroides repeat domain"/>
    <property type="match status" value="1"/>
</dbReference>
<dbReference type="PANTHER" id="PTHR45661:SF3">
    <property type="entry name" value="IG-LIKE DOMAIN-CONTAINING PROTEIN"/>
    <property type="match status" value="1"/>
</dbReference>
<dbReference type="Gene3D" id="3.80.10.10">
    <property type="entry name" value="Ribonuclease Inhibitor"/>
    <property type="match status" value="2"/>
</dbReference>
<dbReference type="EMBL" id="VBWP01000019">
    <property type="protein sequence ID" value="TLG70285.1"/>
    <property type="molecule type" value="Genomic_DNA"/>
</dbReference>
<keyword evidence="7" id="KW-0812">Transmembrane</keyword>
<keyword evidence="7" id="KW-0472">Membrane</keyword>
<feature type="region of interest" description="Disordered" evidence="6">
    <location>
        <begin position="540"/>
        <end position="562"/>
    </location>
</feature>
<dbReference type="InParanoid" id="A0A5R8Q7G6"/>
<feature type="signal peptide" evidence="8">
    <location>
        <begin position="1"/>
        <end position="26"/>
    </location>
</feature>
<dbReference type="Pfam" id="PF09479">
    <property type="entry name" value="Flg_new"/>
    <property type="match status" value="1"/>
</dbReference>
<keyword evidence="5" id="KW-0572">Peptidoglycan-anchor</keyword>
<proteinExistence type="predicted"/>
<keyword evidence="7" id="KW-1133">Transmembrane helix</keyword>
<dbReference type="NCBIfam" id="TIGR02543">
    <property type="entry name" value="List_Bact_rpt"/>
    <property type="match status" value="1"/>
</dbReference>
<evidence type="ECO:0000256" key="6">
    <source>
        <dbReference type="SAM" id="MobiDB-lite"/>
    </source>
</evidence>
<comment type="caution">
    <text evidence="10">The sequence shown here is derived from an EMBL/GenBank/DDBJ whole genome shotgun (WGS) entry which is preliminary data.</text>
</comment>
<evidence type="ECO:0000256" key="4">
    <source>
        <dbReference type="ARBA" id="ARBA00022729"/>
    </source>
</evidence>
<dbReference type="OrthoDB" id="2740373at2"/>
<dbReference type="Pfam" id="PF13306">
    <property type="entry name" value="LRR_5"/>
    <property type="match status" value="1"/>
</dbReference>
<protein>
    <submittedName>
        <fullName evidence="10">LPXTG cell wall anchor domain-containing protein</fullName>
    </submittedName>
</protein>
<dbReference type="InterPro" id="IPR053139">
    <property type="entry name" value="Surface_bspA-like"/>
</dbReference>
<dbReference type="SUPFAM" id="SSF52058">
    <property type="entry name" value="L domain-like"/>
    <property type="match status" value="1"/>
</dbReference>
<name>A0A5R8Q7G6_9FIRM</name>
<dbReference type="PROSITE" id="PS50847">
    <property type="entry name" value="GRAM_POS_ANCHORING"/>
    <property type="match status" value="1"/>
</dbReference>
<evidence type="ECO:0000256" key="2">
    <source>
        <dbReference type="ARBA" id="ARBA00022512"/>
    </source>
</evidence>
<evidence type="ECO:0000256" key="5">
    <source>
        <dbReference type="ARBA" id="ARBA00023088"/>
    </source>
</evidence>
<keyword evidence="4 8" id="KW-0732">Signal</keyword>
<dbReference type="PANTHER" id="PTHR45661">
    <property type="entry name" value="SURFACE ANTIGEN"/>
    <property type="match status" value="1"/>
</dbReference>
<dbReference type="InterPro" id="IPR032675">
    <property type="entry name" value="LRR_dom_sf"/>
</dbReference>
<evidence type="ECO:0000259" key="9">
    <source>
        <dbReference type="PROSITE" id="PS50847"/>
    </source>
</evidence>
<comment type="subcellular location">
    <subcellularLocation>
        <location evidence="1">Cell envelope</location>
    </subcellularLocation>
</comment>
<evidence type="ECO:0000256" key="8">
    <source>
        <dbReference type="SAM" id="SignalP"/>
    </source>
</evidence>
<evidence type="ECO:0000256" key="7">
    <source>
        <dbReference type="SAM" id="Phobius"/>
    </source>
</evidence>
<evidence type="ECO:0000313" key="10">
    <source>
        <dbReference type="EMBL" id="TLG70285.1"/>
    </source>
</evidence>
<reference evidence="10 11" key="1">
    <citation type="submission" date="2019-05" db="EMBL/GenBank/DDBJ databases">
        <title>Culicoidintestinum kansasii gen. nov., sp. nov. from the gastrointestinal tract of the biting midge, Culicoides sonorensis.</title>
        <authorList>
            <person name="Neupane S."/>
            <person name="Ghosh A."/>
            <person name="Gunther S."/>
            <person name="Martin K."/>
            <person name="Zurek L."/>
        </authorList>
    </citation>
    <scope>NUCLEOTIDE SEQUENCE [LARGE SCALE GENOMIC DNA]</scope>
    <source>
        <strain evidence="10 11">CS-1</strain>
    </source>
</reference>
<accession>A0A5R8Q7G6</accession>
<sequence>MKKKILTLIFILTLLAGNGYTQTVFASEAKQEPANEQTVENNLRVLVTVIIGDIEYKLDDTTNTAKITDYVGVAKDVVIPNKVTYNSVDYNVTVIGEYAFEQTQLLSVVIPNSIVSIEESAFDSNQLTSVEIPNSVTTIGEYAFATNKLTNVEIPNSITAIGDNAFARNQLTSIEIPDSVAFIGDMAFKENQLASVEIPDSVTFIGDMAFKNNELTSVKISNSVNTIKYGAFSFNNLTSVDIPNGVTSIDSYSFAYNGLTSVDIPEGVTSIGANAFSYNQLTGISLPSSLTYIGSYAFESNQLTSVEIPDSVTRLGNDSFKNNKLTNVNISNNITAILNETFYDNDLTSVEIPEGVTKIHDFAFQINPISSVTLPSSLTYIGSYNFDGPLETIFIPMLTDLPNMINILSQPSVMNLTTTNYTSMYALDNIQGDYVDGTLSQYSLDYGQTQELAVGQIYNPEVKRYDKPSNTWVDPQDNPIDIPNFTVEWFNENGDVVGTGTTFTASETGTYHAVVNGVLRLTDINVSIKSQEHLVAFDAKGGSPVPASQNVVEGEKATEPTAPTKENAEFQGWYTDETYITQWDFNTPVTSSMTLYAKWQANETEIPTEPVTPPAEGTLPQTGDATSLMGLGVMLVGSSILGIFLLKKRKI</sequence>
<organism evidence="10 11">
    <name type="scientific">Culicoidibacter larvae</name>
    <dbReference type="NCBI Taxonomy" id="2579976"/>
    <lineage>
        <taxon>Bacteria</taxon>
        <taxon>Bacillati</taxon>
        <taxon>Bacillota</taxon>
        <taxon>Culicoidibacteria</taxon>
        <taxon>Culicoidibacterales</taxon>
        <taxon>Culicoidibacteraceae</taxon>
        <taxon>Culicoidibacter</taxon>
    </lineage>
</organism>
<feature type="chain" id="PRO_5024408324" evidence="8">
    <location>
        <begin position="27"/>
        <end position="651"/>
    </location>
</feature>
<dbReference type="InterPro" id="IPR019931">
    <property type="entry name" value="LPXTG_anchor"/>
</dbReference>
<evidence type="ECO:0000256" key="3">
    <source>
        <dbReference type="ARBA" id="ARBA00022525"/>
    </source>
</evidence>
<gene>
    <name evidence="10" type="ORF">FEZ08_11905</name>
</gene>